<comment type="caution">
    <text evidence="3">The sequence shown here is derived from an EMBL/GenBank/DDBJ whole genome shotgun (WGS) entry which is preliminary data.</text>
</comment>
<protein>
    <recommendedName>
        <fullName evidence="4">DUF1835 domain-containing protein</fullName>
    </recommendedName>
</protein>
<proteinExistence type="predicted"/>
<evidence type="ECO:0000313" key="3">
    <source>
        <dbReference type="EMBL" id="KKM90953.1"/>
    </source>
</evidence>
<name>A0A0F9LBZ4_9ZZZZ</name>
<dbReference type="Pfam" id="PF08874">
    <property type="entry name" value="DUF1835"/>
    <property type="match status" value="1"/>
</dbReference>
<feature type="domain" description="DUF1835" evidence="1">
    <location>
        <begin position="6"/>
        <end position="124"/>
    </location>
</feature>
<dbReference type="EMBL" id="LAZR01006604">
    <property type="protein sequence ID" value="KKM90953.1"/>
    <property type="molecule type" value="Genomic_DNA"/>
</dbReference>
<reference evidence="3" key="1">
    <citation type="journal article" date="2015" name="Nature">
        <title>Complex archaea that bridge the gap between prokaryotes and eukaryotes.</title>
        <authorList>
            <person name="Spang A."/>
            <person name="Saw J.H."/>
            <person name="Jorgensen S.L."/>
            <person name="Zaremba-Niedzwiedzka K."/>
            <person name="Martijn J."/>
            <person name="Lind A.E."/>
            <person name="van Eijk R."/>
            <person name="Schleper C."/>
            <person name="Guy L."/>
            <person name="Ettema T.J."/>
        </authorList>
    </citation>
    <scope>NUCLEOTIDE SEQUENCE</scope>
</reference>
<organism evidence="3">
    <name type="scientific">marine sediment metagenome</name>
    <dbReference type="NCBI Taxonomy" id="412755"/>
    <lineage>
        <taxon>unclassified sequences</taxon>
        <taxon>metagenomes</taxon>
        <taxon>ecological metagenomes</taxon>
    </lineage>
</organism>
<dbReference type="AlphaFoldDB" id="A0A0F9LBZ4"/>
<feature type="domain" description="DUF3658" evidence="2">
    <location>
        <begin position="162"/>
        <end position="264"/>
    </location>
</feature>
<dbReference type="Pfam" id="PF12395">
    <property type="entry name" value="DUF3658"/>
    <property type="match status" value="1"/>
</dbReference>
<evidence type="ECO:0000259" key="1">
    <source>
        <dbReference type="Pfam" id="PF08874"/>
    </source>
</evidence>
<dbReference type="InterPro" id="IPR014973">
    <property type="entry name" value="DUF1835"/>
</dbReference>
<accession>A0A0F9LBZ4</accession>
<gene>
    <name evidence="3" type="ORF">LCGC14_1233430</name>
</gene>
<sequence>MSSNKIHIVFGVSAKNTLLSSKEMSDRIDAVISLNDDLRVGPIFNLGKSDSRLKRQDWLTSTMPCQEVAASLRSDVSSDFDTIQNIKAHINNKTEIFIWCGRTTSDRLATARLVYELQDAFEHLRITDIPNITIQSKFGHNYPPKCLGVMNPEEVHLITKYFKKITKEECDMWSSIWTRLENETGLIRVGKANGKIESKDVSYFDELLLSNCKEHFLQASRIVGETLIDIGFEASDSTLNWRLVCLVKNKELEFEGKLNGLNEYKVKRATK</sequence>
<evidence type="ECO:0000259" key="2">
    <source>
        <dbReference type="Pfam" id="PF12395"/>
    </source>
</evidence>
<dbReference type="InterPro" id="IPR022123">
    <property type="entry name" value="DUF3658"/>
</dbReference>
<evidence type="ECO:0008006" key="4">
    <source>
        <dbReference type="Google" id="ProtNLM"/>
    </source>
</evidence>